<dbReference type="PRINTS" id="PR00359">
    <property type="entry name" value="BP450"/>
</dbReference>
<dbReference type="AlphaFoldDB" id="A0A1E7KAL2"/>
<gene>
    <name evidence="2" type="ORF">AN217_04820</name>
</gene>
<dbReference type="PANTHER" id="PTHR46696:SF1">
    <property type="entry name" value="CYTOCHROME P450 YJIB-RELATED"/>
    <property type="match status" value="1"/>
</dbReference>
<dbReference type="EMBL" id="LJGV01000022">
    <property type="protein sequence ID" value="OEV00961.1"/>
    <property type="molecule type" value="Genomic_DNA"/>
</dbReference>
<dbReference type="Proteomes" id="UP000175829">
    <property type="component" value="Unassembled WGS sequence"/>
</dbReference>
<accession>A0A1E7KAL2</accession>
<dbReference type="Gene3D" id="1.10.630.10">
    <property type="entry name" value="Cytochrome P450"/>
    <property type="match status" value="1"/>
</dbReference>
<evidence type="ECO:0000313" key="2">
    <source>
        <dbReference type="EMBL" id="OEV00961.1"/>
    </source>
</evidence>
<evidence type="ECO:0000256" key="1">
    <source>
        <dbReference type="ARBA" id="ARBA00010617"/>
    </source>
</evidence>
<dbReference type="GO" id="GO:0016705">
    <property type="term" value="F:oxidoreductase activity, acting on paired donors, with incorporation or reduction of molecular oxygen"/>
    <property type="evidence" value="ECO:0007669"/>
    <property type="project" value="InterPro"/>
</dbReference>
<name>A0A1E7KAL2_9ACTN</name>
<comment type="caution">
    <text evidence="2">The sequence shown here is derived from an EMBL/GenBank/DDBJ whole genome shotgun (WGS) entry which is preliminary data.</text>
</comment>
<comment type="similarity">
    <text evidence="1">Belongs to the cytochrome P450 family.</text>
</comment>
<dbReference type="InterPro" id="IPR002397">
    <property type="entry name" value="Cyt_P450_B"/>
</dbReference>
<proteinExistence type="inferred from homology"/>
<evidence type="ECO:0000313" key="3">
    <source>
        <dbReference type="Proteomes" id="UP000175829"/>
    </source>
</evidence>
<dbReference type="SUPFAM" id="SSF48264">
    <property type="entry name" value="Cytochrome P450"/>
    <property type="match status" value="1"/>
</dbReference>
<dbReference type="GO" id="GO:0020037">
    <property type="term" value="F:heme binding"/>
    <property type="evidence" value="ECO:0007669"/>
    <property type="project" value="InterPro"/>
</dbReference>
<dbReference type="PATRIC" id="fig|943816.4.peg.307"/>
<sequence>MPPPLSRPNHEVTPLYGEEFAADPYAVYDRLRKYGALAPVEIAPGVGAMLVIDYRAALDLLHDSATWSKDSSIWLDSVPEDSAVMPMLRARPNALFTDGETHARYRKVISDSFGRQEPHEMRRDVQEVADNLIANFARDGEADLIGQFARLLPLLYFNRAFGMPDEESELLIQGIMGMFDSKTPEEAASAEAAYTRYVTELAQLKQRQPGQDLTSWFMQHPAGLSAEEVIQQIVLTLAASYEPLSNLIGNSLSRMLVDDRYYGNLSGGALTARDALHDVLRNEPPMANYSAHYPRRDVYFHGVWLRAGQLVLVSYAAASTQSGRSAPGESTGAAGSGGGAHLAWAAGPHACPAQQPALLIATTAIERLTAWLSDIELTVRYDELSWRPGPFQRGLVSLPARFSPVSPDQAGVPR</sequence>
<organism evidence="2 3">
    <name type="scientific">Streptomyces qinglanensis</name>
    <dbReference type="NCBI Taxonomy" id="943816"/>
    <lineage>
        <taxon>Bacteria</taxon>
        <taxon>Bacillati</taxon>
        <taxon>Actinomycetota</taxon>
        <taxon>Actinomycetes</taxon>
        <taxon>Kitasatosporales</taxon>
        <taxon>Streptomycetaceae</taxon>
        <taxon>Streptomyces</taxon>
    </lineage>
</organism>
<dbReference type="GO" id="GO:0005506">
    <property type="term" value="F:iron ion binding"/>
    <property type="evidence" value="ECO:0007669"/>
    <property type="project" value="InterPro"/>
</dbReference>
<reference evidence="2 3" key="1">
    <citation type="journal article" date="2016" name="Front. Microbiol.">
        <title>Comparative Genomics Analysis of Streptomyces Species Reveals Their Adaptation to the Marine Environment and Their Diversity at the Genomic Level.</title>
        <authorList>
            <person name="Tian X."/>
            <person name="Zhang Z."/>
            <person name="Yang T."/>
            <person name="Chen M."/>
            <person name="Li J."/>
            <person name="Chen F."/>
            <person name="Yang J."/>
            <person name="Li W."/>
            <person name="Zhang B."/>
            <person name="Zhang Z."/>
            <person name="Wu J."/>
            <person name="Zhang C."/>
            <person name="Long L."/>
            <person name="Xiao J."/>
        </authorList>
    </citation>
    <scope>NUCLEOTIDE SEQUENCE [LARGE SCALE GENOMIC DNA]</scope>
    <source>
        <strain evidence="2 3">SCSIO M10379</strain>
    </source>
</reference>
<dbReference type="GO" id="GO:0004497">
    <property type="term" value="F:monooxygenase activity"/>
    <property type="evidence" value="ECO:0007669"/>
    <property type="project" value="InterPro"/>
</dbReference>
<dbReference type="InterPro" id="IPR036396">
    <property type="entry name" value="Cyt_P450_sf"/>
</dbReference>
<protein>
    <submittedName>
        <fullName evidence="2">Cytochrome</fullName>
    </submittedName>
</protein>
<dbReference type="PANTHER" id="PTHR46696">
    <property type="entry name" value="P450, PUTATIVE (EUROFUNG)-RELATED"/>
    <property type="match status" value="1"/>
</dbReference>